<dbReference type="Proteomes" id="UP000193380">
    <property type="component" value="Unassembled WGS sequence"/>
</dbReference>
<dbReference type="PaxDb" id="8022-A0A060YDY6"/>
<feature type="non-terminal residue" evidence="2">
    <location>
        <position position="1"/>
    </location>
</feature>
<dbReference type="AlphaFoldDB" id="A0A060YDY6"/>
<name>A0A060YDY6_ONCMY</name>
<sequence>SVWLESHSAMSVLNDYETIIRRLVEELGYTCSEVKHVLETQYGIERGASTSSIYQFCAARDIHRYDYSRLGREGVNAIVAAVTRSGPVCGRKVMTGMLRAAGFRLGERSVRQAQILMKPVYTQMRREGTASQMNPHVYPTEYVGQQLYMDQNEKLNDFGVTEVLASDSFSGKILGFSVMPIKNNLTIYDEIYRDICLKHGLFDQLSVDYSKEFYLCLYQQDNLQAHRTNINRPPYIQSESRQNQEAERKWVEINARVNDPIKHALCSMTSDGLLDIDDLCTKFCVSSFARRCCTTGIDNLIPALNAHTISRQGIPDVLFANHLKAARITEDLLPPANVLAADYIRHGGSLTHPEVFGNDPLDGQLDLQQQREDIFSTHYPSFENIFYSAVNGHYKVFKDALLTYIDITQRMS</sequence>
<dbReference type="PANTHER" id="PTHR46791">
    <property type="entry name" value="EXPRESSED PROTEIN"/>
    <property type="match status" value="1"/>
</dbReference>
<protein>
    <recommendedName>
        <fullName evidence="1">Integrase core domain-containing protein</fullName>
    </recommendedName>
</protein>
<gene>
    <name evidence="2" type="ORF">GSONMT00062090001</name>
</gene>
<organism evidence="2 3">
    <name type="scientific">Oncorhynchus mykiss</name>
    <name type="common">Rainbow trout</name>
    <name type="synonym">Salmo gairdneri</name>
    <dbReference type="NCBI Taxonomy" id="8022"/>
    <lineage>
        <taxon>Eukaryota</taxon>
        <taxon>Metazoa</taxon>
        <taxon>Chordata</taxon>
        <taxon>Craniata</taxon>
        <taxon>Vertebrata</taxon>
        <taxon>Euteleostomi</taxon>
        <taxon>Actinopterygii</taxon>
        <taxon>Neopterygii</taxon>
        <taxon>Teleostei</taxon>
        <taxon>Protacanthopterygii</taxon>
        <taxon>Salmoniformes</taxon>
        <taxon>Salmonidae</taxon>
        <taxon>Salmoninae</taxon>
        <taxon>Oncorhynchus</taxon>
    </lineage>
</organism>
<dbReference type="PANTHER" id="PTHR46791:SF5">
    <property type="entry name" value="CLR5 DOMAIN-CONTAINING PROTEIN-RELATED"/>
    <property type="match status" value="1"/>
</dbReference>
<reference evidence="2" key="2">
    <citation type="submission" date="2014-03" db="EMBL/GenBank/DDBJ databases">
        <authorList>
            <person name="Genoscope - CEA"/>
        </authorList>
    </citation>
    <scope>NUCLEOTIDE SEQUENCE</scope>
</reference>
<feature type="domain" description="Integrase core" evidence="1">
    <location>
        <begin position="146"/>
        <end position="310"/>
    </location>
</feature>
<proteinExistence type="predicted"/>
<dbReference type="InterPro" id="IPR058913">
    <property type="entry name" value="Integrase_dom_put"/>
</dbReference>
<dbReference type="Pfam" id="PF24764">
    <property type="entry name" value="rva_4"/>
    <property type="match status" value="1"/>
</dbReference>
<dbReference type="EMBL" id="FR909982">
    <property type="protein sequence ID" value="CDQ89936.1"/>
    <property type="molecule type" value="Genomic_DNA"/>
</dbReference>
<evidence type="ECO:0000313" key="2">
    <source>
        <dbReference type="EMBL" id="CDQ89936.1"/>
    </source>
</evidence>
<accession>A0A060YDY6</accession>
<evidence type="ECO:0000313" key="3">
    <source>
        <dbReference type="Proteomes" id="UP000193380"/>
    </source>
</evidence>
<evidence type="ECO:0000259" key="1">
    <source>
        <dbReference type="Pfam" id="PF24764"/>
    </source>
</evidence>
<reference evidence="2" key="1">
    <citation type="journal article" date="2014" name="Nat. Commun.">
        <title>The rainbow trout genome provides novel insights into evolution after whole-genome duplication in vertebrates.</title>
        <authorList>
            <person name="Berthelot C."/>
            <person name="Brunet F."/>
            <person name="Chalopin D."/>
            <person name="Juanchich A."/>
            <person name="Bernard M."/>
            <person name="Noel B."/>
            <person name="Bento P."/>
            <person name="Da Silva C."/>
            <person name="Labadie K."/>
            <person name="Alberti A."/>
            <person name="Aury J.M."/>
            <person name="Louis A."/>
            <person name="Dehais P."/>
            <person name="Bardou P."/>
            <person name="Montfort J."/>
            <person name="Klopp C."/>
            <person name="Cabau C."/>
            <person name="Gaspin C."/>
            <person name="Thorgaard G.H."/>
            <person name="Boussaha M."/>
            <person name="Quillet E."/>
            <person name="Guyomard R."/>
            <person name="Galiana D."/>
            <person name="Bobe J."/>
            <person name="Volff J.N."/>
            <person name="Genet C."/>
            <person name="Wincker P."/>
            <person name="Jaillon O."/>
            <person name="Roest Crollius H."/>
            <person name="Guiguen Y."/>
        </authorList>
    </citation>
    <scope>NUCLEOTIDE SEQUENCE [LARGE SCALE GENOMIC DNA]</scope>
</reference>